<proteinExistence type="predicted"/>
<dbReference type="Proteomes" id="UP001310890">
    <property type="component" value="Unassembled WGS sequence"/>
</dbReference>
<reference evidence="2" key="1">
    <citation type="submission" date="2023-08" db="EMBL/GenBank/DDBJ databases">
        <title>Black Yeasts Isolated from many extreme environments.</title>
        <authorList>
            <person name="Coleine C."/>
            <person name="Stajich J.E."/>
            <person name="Selbmann L."/>
        </authorList>
    </citation>
    <scope>NUCLEOTIDE SEQUENCE</scope>
    <source>
        <strain evidence="2">CCFEE 5401</strain>
    </source>
</reference>
<dbReference type="AlphaFoldDB" id="A0AAN7YJ52"/>
<feature type="compositionally biased region" description="Polar residues" evidence="1">
    <location>
        <begin position="18"/>
        <end position="30"/>
    </location>
</feature>
<evidence type="ECO:0000313" key="2">
    <source>
        <dbReference type="EMBL" id="KAK5117230.1"/>
    </source>
</evidence>
<name>A0AAN7YJ52_9PEZI</name>
<gene>
    <name evidence="2" type="ORF">LTR62_005847</name>
</gene>
<sequence>MLAVTRVSALAKGAQRGMASSHTTASISSQDHTKKDATVQKDSLKAGADKAVEEAKKAHKTQAQLDQEVMEKLAGIAGDGGDAGLELEDGKPVSMKRSVKSNMFRYI</sequence>
<protein>
    <submittedName>
        <fullName evidence="2">Uncharacterized protein</fullName>
    </submittedName>
</protein>
<accession>A0AAN7YJ52</accession>
<evidence type="ECO:0000256" key="1">
    <source>
        <dbReference type="SAM" id="MobiDB-lite"/>
    </source>
</evidence>
<feature type="compositionally biased region" description="Basic and acidic residues" evidence="1">
    <location>
        <begin position="31"/>
        <end position="41"/>
    </location>
</feature>
<comment type="caution">
    <text evidence="2">The sequence shown here is derived from an EMBL/GenBank/DDBJ whole genome shotgun (WGS) entry which is preliminary data.</text>
</comment>
<feature type="region of interest" description="Disordered" evidence="1">
    <location>
        <begin position="1"/>
        <end position="41"/>
    </location>
</feature>
<organism evidence="2 3">
    <name type="scientific">Meristemomyces frigidus</name>
    <dbReference type="NCBI Taxonomy" id="1508187"/>
    <lineage>
        <taxon>Eukaryota</taxon>
        <taxon>Fungi</taxon>
        <taxon>Dikarya</taxon>
        <taxon>Ascomycota</taxon>
        <taxon>Pezizomycotina</taxon>
        <taxon>Dothideomycetes</taxon>
        <taxon>Dothideomycetidae</taxon>
        <taxon>Mycosphaerellales</taxon>
        <taxon>Teratosphaeriaceae</taxon>
        <taxon>Meristemomyces</taxon>
    </lineage>
</organism>
<evidence type="ECO:0000313" key="3">
    <source>
        <dbReference type="Proteomes" id="UP001310890"/>
    </source>
</evidence>
<dbReference type="EMBL" id="JAVRRL010000005">
    <property type="protein sequence ID" value="KAK5117230.1"/>
    <property type="molecule type" value="Genomic_DNA"/>
</dbReference>